<dbReference type="PANTHER" id="PTHR30246:SF1">
    <property type="entry name" value="2-DEHYDRO-3-DEOXY-6-PHOSPHOGALACTONATE ALDOLASE-RELATED"/>
    <property type="match status" value="1"/>
</dbReference>
<dbReference type="Gene3D" id="3.20.20.70">
    <property type="entry name" value="Aldolase class I"/>
    <property type="match status" value="1"/>
</dbReference>
<evidence type="ECO:0000313" key="6">
    <source>
        <dbReference type="EMBL" id="MFD2205465.1"/>
    </source>
</evidence>
<proteinExistence type="inferred from homology"/>
<evidence type="ECO:0000256" key="5">
    <source>
        <dbReference type="ARBA" id="ARBA00023277"/>
    </source>
</evidence>
<dbReference type="GO" id="GO:0008674">
    <property type="term" value="F:2-dehydro-3-deoxy-6-phosphogalactonate aldolase activity"/>
    <property type="evidence" value="ECO:0007669"/>
    <property type="project" value="UniProtKB-EC"/>
</dbReference>
<dbReference type="Proteomes" id="UP001597294">
    <property type="component" value="Unassembled WGS sequence"/>
</dbReference>
<dbReference type="PANTHER" id="PTHR30246">
    <property type="entry name" value="2-KETO-3-DEOXY-6-PHOSPHOGLUCONATE ALDOLASE"/>
    <property type="match status" value="1"/>
</dbReference>
<gene>
    <name evidence="6" type="ORF">ACFSKO_07580</name>
</gene>
<name>A0ABW5BKS1_9PROT</name>
<evidence type="ECO:0000256" key="3">
    <source>
        <dbReference type="ARBA" id="ARBA00011233"/>
    </source>
</evidence>
<protein>
    <submittedName>
        <fullName evidence="6">2-dehydro-3-deoxy-6-phosphogalactonate aldolase</fullName>
        <ecNumber evidence="6">4.1.2.21</ecNumber>
    </submittedName>
</protein>
<dbReference type="RefSeq" id="WP_380250101.1">
    <property type="nucleotide sequence ID" value="NZ_JBHUII010000004.1"/>
</dbReference>
<dbReference type="CDD" id="cd00452">
    <property type="entry name" value="KDPG_aldolase"/>
    <property type="match status" value="1"/>
</dbReference>
<evidence type="ECO:0000256" key="2">
    <source>
        <dbReference type="ARBA" id="ARBA00006906"/>
    </source>
</evidence>
<sequence>MKRRNLVVTLNVTEKSEAIEVAELLMEAGISRIEIPLNSPNPYKIISAITQTLGGKAIIGAGMALKRLEVDGVKVLGGKFISSPNCNPQIISLTKELGLLSWPGVVTPSECFSALAAGADGLNVTPASMAGINGFKALHTLLPVDTPLYAVGGVKLTELKKYVQAGCSGFGLGAEVYVPGWRLAKVADKAAAAVDAHDLAFPGF</sequence>
<dbReference type="EMBL" id="JBHUII010000004">
    <property type="protein sequence ID" value="MFD2205465.1"/>
    <property type="molecule type" value="Genomic_DNA"/>
</dbReference>
<keyword evidence="5" id="KW-0119">Carbohydrate metabolism</keyword>
<comment type="caution">
    <text evidence="6">The sequence shown here is derived from an EMBL/GenBank/DDBJ whole genome shotgun (WGS) entry which is preliminary data.</text>
</comment>
<keyword evidence="7" id="KW-1185">Reference proteome</keyword>
<comment type="subunit">
    <text evidence="3">Homotrimer.</text>
</comment>
<evidence type="ECO:0000313" key="7">
    <source>
        <dbReference type="Proteomes" id="UP001597294"/>
    </source>
</evidence>
<reference evidence="7" key="1">
    <citation type="journal article" date="2019" name="Int. J. Syst. Evol. Microbiol.">
        <title>The Global Catalogue of Microorganisms (GCM) 10K type strain sequencing project: providing services to taxonomists for standard genome sequencing and annotation.</title>
        <authorList>
            <consortium name="The Broad Institute Genomics Platform"/>
            <consortium name="The Broad Institute Genome Sequencing Center for Infectious Disease"/>
            <person name="Wu L."/>
            <person name="Ma J."/>
        </authorList>
    </citation>
    <scope>NUCLEOTIDE SEQUENCE [LARGE SCALE GENOMIC DNA]</scope>
    <source>
        <strain evidence="7">CGMCC 4.7192</strain>
    </source>
</reference>
<dbReference type="InterPro" id="IPR000887">
    <property type="entry name" value="Aldlse_KDPG_KHG"/>
</dbReference>
<comment type="similarity">
    <text evidence="2">Belongs to the KHG/KDPG aldolase family.</text>
</comment>
<dbReference type="EC" id="4.1.2.21" evidence="6"/>
<keyword evidence="4 6" id="KW-0456">Lyase</keyword>
<dbReference type="SUPFAM" id="SSF51569">
    <property type="entry name" value="Aldolase"/>
    <property type="match status" value="1"/>
</dbReference>
<comment type="pathway">
    <text evidence="1">Carbohydrate acid metabolism.</text>
</comment>
<organism evidence="6 7">
    <name type="scientific">Kiloniella antarctica</name>
    <dbReference type="NCBI Taxonomy" id="1550907"/>
    <lineage>
        <taxon>Bacteria</taxon>
        <taxon>Pseudomonadati</taxon>
        <taxon>Pseudomonadota</taxon>
        <taxon>Alphaproteobacteria</taxon>
        <taxon>Rhodospirillales</taxon>
        <taxon>Kiloniellaceae</taxon>
        <taxon>Kiloniella</taxon>
    </lineage>
</organism>
<dbReference type="InterPro" id="IPR013785">
    <property type="entry name" value="Aldolase_TIM"/>
</dbReference>
<evidence type="ECO:0000256" key="1">
    <source>
        <dbReference type="ARBA" id="ARBA00004761"/>
    </source>
</evidence>
<evidence type="ECO:0000256" key="4">
    <source>
        <dbReference type="ARBA" id="ARBA00023239"/>
    </source>
</evidence>
<accession>A0ABW5BKS1</accession>
<dbReference type="Pfam" id="PF01081">
    <property type="entry name" value="Aldolase"/>
    <property type="match status" value="1"/>
</dbReference>